<dbReference type="EMBL" id="CAMKVN010001366">
    <property type="protein sequence ID" value="CAI2175473.1"/>
    <property type="molecule type" value="Genomic_DNA"/>
</dbReference>
<dbReference type="AlphaFoldDB" id="A0A9W4SNE9"/>
<gene>
    <name evidence="1" type="ORF">FWILDA_LOCUS7111</name>
</gene>
<organism evidence="1 2">
    <name type="scientific">Funneliformis geosporum</name>
    <dbReference type="NCBI Taxonomy" id="1117311"/>
    <lineage>
        <taxon>Eukaryota</taxon>
        <taxon>Fungi</taxon>
        <taxon>Fungi incertae sedis</taxon>
        <taxon>Mucoromycota</taxon>
        <taxon>Glomeromycotina</taxon>
        <taxon>Glomeromycetes</taxon>
        <taxon>Glomerales</taxon>
        <taxon>Glomeraceae</taxon>
        <taxon>Funneliformis</taxon>
    </lineage>
</organism>
<proteinExistence type="predicted"/>
<evidence type="ECO:0000313" key="2">
    <source>
        <dbReference type="Proteomes" id="UP001153678"/>
    </source>
</evidence>
<keyword evidence="2" id="KW-1185">Reference proteome</keyword>
<dbReference type="OrthoDB" id="2437677at2759"/>
<reference evidence="1" key="1">
    <citation type="submission" date="2022-08" db="EMBL/GenBank/DDBJ databases">
        <authorList>
            <person name="Kallberg Y."/>
            <person name="Tangrot J."/>
            <person name="Rosling A."/>
        </authorList>
    </citation>
    <scope>NUCLEOTIDE SEQUENCE</scope>
    <source>
        <strain evidence="1">Wild A</strain>
    </source>
</reference>
<accession>A0A9W4SNE9</accession>
<comment type="caution">
    <text evidence="1">The sequence shown here is derived from an EMBL/GenBank/DDBJ whole genome shotgun (WGS) entry which is preliminary data.</text>
</comment>
<name>A0A9W4SNE9_9GLOM</name>
<dbReference type="Proteomes" id="UP001153678">
    <property type="component" value="Unassembled WGS sequence"/>
</dbReference>
<protein>
    <submittedName>
        <fullName evidence="1">7968_t:CDS:1</fullName>
    </submittedName>
</protein>
<evidence type="ECO:0000313" key="1">
    <source>
        <dbReference type="EMBL" id="CAI2175473.1"/>
    </source>
</evidence>
<sequence>MIADSIQDSLPHKNCRLWLKKSLAKIKEFAGDRKECLVPRLTKLRNYDVELRVEDFPGWLDNKLNLGEDYKVLDVHTSTKKETTLEKARTVLRGGFDISIGPSRTGCVYLKTKKPNQVLNESQAKGELFIANDAKGPFSKKAKFMEEVKFCDERMLDIIPEMSDDELSRMKLGGD</sequence>